<keyword evidence="2" id="KW-0378">Hydrolase</keyword>
<dbReference type="EnsemblMetazoa" id="GPPI015070-RA">
    <property type="protein sequence ID" value="GPPI015070-PA"/>
    <property type="gene ID" value="GPPI015070"/>
</dbReference>
<sequence>MRRNLGRNIDIADGKKLVNEAFNDALDVLSEEDRQLPQVENVLPFLQRGIGIHREARSLLQMARLKHRERVLRRMEYCSAADVIEFKGRVACELSSADELLVTEMIFNSVFNDMTTP</sequence>
<dbReference type="AlphaFoldDB" id="A0A1B0B0V1"/>
<dbReference type="GO" id="GO:0016787">
    <property type="term" value="F:hydrolase activity"/>
    <property type="evidence" value="ECO:0007669"/>
    <property type="project" value="UniProtKB-KW"/>
</dbReference>
<accession>A0A1B0B0V1</accession>
<feature type="domain" description="ATP-dependent RNA helicase Ski2/MTR4 C-terminal" evidence="5">
    <location>
        <begin position="82"/>
        <end position="116"/>
    </location>
</feature>
<dbReference type="STRING" id="67801.A0A1B0B0V1"/>
<name>A0A1B0B0V1_9MUSC</name>
<dbReference type="GO" id="GO:0005524">
    <property type="term" value="F:ATP binding"/>
    <property type="evidence" value="ECO:0007669"/>
    <property type="project" value="UniProtKB-KW"/>
</dbReference>
<dbReference type="GO" id="GO:0004386">
    <property type="term" value="F:helicase activity"/>
    <property type="evidence" value="ECO:0007669"/>
    <property type="project" value="UniProtKB-KW"/>
</dbReference>
<dbReference type="EMBL" id="JXJN01006816">
    <property type="status" value="NOT_ANNOTATED_CDS"/>
    <property type="molecule type" value="Genomic_DNA"/>
</dbReference>
<keyword evidence="1" id="KW-0547">Nucleotide-binding</keyword>
<dbReference type="Proteomes" id="UP000092460">
    <property type="component" value="Unassembled WGS sequence"/>
</dbReference>
<dbReference type="Pfam" id="PF08148">
    <property type="entry name" value="DSHCT"/>
    <property type="match status" value="1"/>
</dbReference>
<dbReference type="GO" id="GO:0000460">
    <property type="term" value="P:maturation of 5.8S rRNA"/>
    <property type="evidence" value="ECO:0007669"/>
    <property type="project" value="TreeGrafter"/>
</dbReference>
<evidence type="ECO:0000256" key="1">
    <source>
        <dbReference type="ARBA" id="ARBA00022741"/>
    </source>
</evidence>
<keyword evidence="3" id="KW-0347">Helicase</keyword>
<keyword evidence="7" id="KW-1185">Reference proteome</keyword>
<dbReference type="PANTHER" id="PTHR12131:SF7">
    <property type="entry name" value="EXOSOME RNA HELICASE MTR4"/>
    <property type="match status" value="1"/>
</dbReference>
<protein>
    <recommendedName>
        <fullName evidence="5">ATP-dependent RNA helicase Ski2/MTR4 C-terminal domain-containing protein</fullName>
    </recommendedName>
</protein>
<organism evidence="6 7">
    <name type="scientific">Glossina palpalis gambiensis</name>
    <dbReference type="NCBI Taxonomy" id="67801"/>
    <lineage>
        <taxon>Eukaryota</taxon>
        <taxon>Metazoa</taxon>
        <taxon>Ecdysozoa</taxon>
        <taxon>Arthropoda</taxon>
        <taxon>Hexapoda</taxon>
        <taxon>Insecta</taxon>
        <taxon>Pterygota</taxon>
        <taxon>Neoptera</taxon>
        <taxon>Endopterygota</taxon>
        <taxon>Diptera</taxon>
        <taxon>Brachycera</taxon>
        <taxon>Muscomorpha</taxon>
        <taxon>Hippoboscoidea</taxon>
        <taxon>Glossinidae</taxon>
        <taxon>Glossina</taxon>
    </lineage>
</organism>
<evidence type="ECO:0000313" key="7">
    <source>
        <dbReference type="Proteomes" id="UP000092460"/>
    </source>
</evidence>
<proteinExistence type="predicted"/>
<dbReference type="InterPro" id="IPR012961">
    <property type="entry name" value="Ski2/MTR4_C"/>
</dbReference>
<reference evidence="7" key="1">
    <citation type="submission" date="2015-01" db="EMBL/GenBank/DDBJ databases">
        <authorList>
            <person name="Aksoy S."/>
            <person name="Warren W."/>
            <person name="Wilson R.K."/>
        </authorList>
    </citation>
    <scope>NUCLEOTIDE SEQUENCE [LARGE SCALE GENOMIC DNA]</scope>
    <source>
        <strain evidence="7">IAEA</strain>
    </source>
</reference>
<evidence type="ECO:0000313" key="6">
    <source>
        <dbReference type="EnsemblMetazoa" id="GPPI015070-PA"/>
    </source>
</evidence>
<dbReference type="GO" id="GO:0005634">
    <property type="term" value="C:nucleus"/>
    <property type="evidence" value="ECO:0007669"/>
    <property type="project" value="TreeGrafter"/>
</dbReference>
<evidence type="ECO:0000259" key="5">
    <source>
        <dbReference type="Pfam" id="PF08148"/>
    </source>
</evidence>
<evidence type="ECO:0000256" key="4">
    <source>
        <dbReference type="ARBA" id="ARBA00022840"/>
    </source>
</evidence>
<evidence type="ECO:0000256" key="3">
    <source>
        <dbReference type="ARBA" id="ARBA00022806"/>
    </source>
</evidence>
<dbReference type="Gene3D" id="1.10.3380.30">
    <property type="match status" value="1"/>
</dbReference>
<dbReference type="VEuPathDB" id="VectorBase:GPPI015070"/>
<evidence type="ECO:0000256" key="2">
    <source>
        <dbReference type="ARBA" id="ARBA00022801"/>
    </source>
</evidence>
<dbReference type="PANTHER" id="PTHR12131">
    <property type="entry name" value="ATP-DEPENDENT RNA AND DNA HELICASE"/>
    <property type="match status" value="1"/>
</dbReference>
<keyword evidence="4" id="KW-0067">ATP-binding</keyword>
<reference evidence="6" key="2">
    <citation type="submission" date="2020-05" db="UniProtKB">
        <authorList>
            <consortium name="EnsemblMetazoa"/>
        </authorList>
    </citation>
    <scope>IDENTIFICATION</scope>
    <source>
        <strain evidence="6">IAEA</strain>
    </source>
</reference>
<dbReference type="InterPro" id="IPR050699">
    <property type="entry name" value="RNA-DNA_Helicase"/>
</dbReference>